<feature type="binding site" evidence="7">
    <location>
        <position position="298"/>
    </location>
    <ligand>
        <name>[4Fe-4S] cluster</name>
        <dbReference type="ChEBI" id="CHEBI:49883"/>
    </ligand>
</feature>
<evidence type="ECO:0000259" key="9">
    <source>
        <dbReference type="Pfam" id="PF26540"/>
    </source>
</evidence>
<feature type="domain" description="IspG C-terminal" evidence="9">
    <location>
        <begin position="260"/>
        <end position="347"/>
    </location>
</feature>
<dbReference type="RefSeq" id="WP_090438034.1">
    <property type="nucleotide sequence ID" value="NZ_FOHU01000001.1"/>
</dbReference>
<feature type="binding site" evidence="7">
    <location>
        <position position="263"/>
    </location>
    <ligand>
        <name>[4Fe-4S] cluster</name>
        <dbReference type="ChEBI" id="CHEBI:49883"/>
    </ligand>
</feature>
<dbReference type="GO" id="GO:0046429">
    <property type="term" value="F:4-hydroxy-3-methylbut-2-en-1-yl diphosphate synthase activity (ferredoxin)"/>
    <property type="evidence" value="ECO:0007669"/>
    <property type="project" value="UniProtKB-UniRule"/>
</dbReference>
<evidence type="ECO:0000256" key="1">
    <source>
        <dbReference type="ARBA" id="ARBA00022485"/>
    </source>
</evidence>
<dbReference type="FunFam" id="3.20.20.20:FF:000001">
    <property type="entry name" value="4-hydroxy-3-methylbut-2-en-1-yl diphosphate synthase (flavodoxin)"/>
    <property type="match status" value="1"/>
</dbReference>
<gene>
    <name evidence="7" type="primary">ispG</name>
    <name evidence="10" type="ORF">SAMN05660297_00232</name>
</gene>
<keyword evidence="6 7" id="KW-0414">Isoprene biosynthesis</keyword>
<dbReference type="EC" id="1.17.7.3" evidence="7"/>
<protein>
    <recommendedName>
        <fullName evidence="7">4-hydroxy-3-methylbut-2-en-1-yl diphosphate synthase (flavodoxin)</fullName>
        <ecNumber evidence="7">1.17.7.3</ecNumber>
    </recommendedName>
    <alternativeName>
        <fullName evidence="7">1-hydroxy-2-methyl-2-(E)-butenyl 4-diphosphate synthase</fullName>
    </alternativeName>
</protein>
<dbReference type="InterPro" id="IPR004588">
    <property type="entry name" value="IspG_bac-typ"/>
</dbReference>
<dbReference type="PANTHER" id="PTHR30454:SF0">
    <property type="entry name" value="4-HYDROXY-3-METHYLBUT-2-EN-1-YL DIPHOSPHATE SYNTHASE (FERREDOXIN), CHLOROPLASTIC"/>
    <property type="match status" value="1"/>
</dbReference>
<dbReference type="Proteomes" id="UP000199568">
    <property type="component" value="Unassembled WGS sequence"/>
</dbReference>
<dbReference type="InterPro" id="IPR058578">
    <property type="entry name" value="IspG_TIM"/>
</dbReference>
<dbReference type="InterPro" id="IPR058579">
    <property type="entry name" value="IspG_C"/>
</dbReference>
<keyword evidence="1 7" id="KW-0004">4Fe-4S</keyword>
<accession>A0A1H9YHD9</accession>
<feature type="binding site" evidence="7">
    <location>
        <position position="266"/>
    </location>
    <ligand>
        <name>[4Fe-4S] cluster</name>
        <dbReference type="ChEBI" id="CHEBI:49883"/>
    </ligand>
</feature>
<name>A0A1H9YHD9_9FIRM</name>
<dbReference type="AlphaFoldDB" id="A0A1H9YHD9"/>
<feature type="domain" description="IspG TIM-barrel" evidence="8">
    <location>
        <begin position="5"/>
        <end position="244"/>
    </location>
</feature>
<dbReference type="GO" id="GO:0005506">
    <property type="term" value="F:iron ion binding"/>
    <property type="evidence" value="ECO:0007669"/>
    <property type="project" value="InterPro"/>
</dbReference>
<dbReference type="STRING" id="426128.SAMN05660297_00232"/>
<evidence type="ECO:0000256" key="2">
    <source>
        <dbReference type="ARBA" id="ARBA00022723"/>
    </source>
</evidence>
<evidence type="ECO:0000256" key="5">
    <source>
        <dbReference type="ARBA" id="ARBA00023014"/>
    </source>
</evidence>
<keyword evidence="3 7" id="KW-0560">Oxidoreductase</keyword>
<evidence type="ECO:0000256" key="6">
    <source>
        <dbReference type="ARBA" id="ARBA00023229"/>
    </source>
</evidence>
<dbReference type="InterPro" id="IPR011005">
    <property type="entry name" value="Dihydropteroate_synth-like_sf"/>
</dbReference>
<dbReference type="EMBL" id="FOHU01000001">
    <property type="protein sequence ID" value="SES68359.1"/>
    <property type="molecule type" value="Genomic_DNA"/>
</dbReference>
<reference evidence="10 11" key="1">
    <citation type="submission" date="2016-10" db="EMBL/GenBank/DDBJ databases">
        <authorList>
            <person name="de Groot N.N."/>
        </authorList>
    </citation>
    <scope>NUCLEOTIDE SEQUENCE [LARGE SCALE GENOMIC DNA]</scope>
    <source>
        <strain evidence="10 11">DSM 18979</strain>
    </source>
</reference>
<keyword evidence="5 7" id="KW-0411">Iron-sulfur</keyword>
<dbReference type="NCBIfam" id="TIGR00612">
    <property type="entry name" value="ispG_gcpE"/>
    <property type="match status" value="1"/>
</dbReference>
<dbReference type="Pfam" id="PF26540">
    <property type="entry name" value="GcpE_C"/>
    <property type="match status" value="1"/>
</dbReference>
<dbReference type="GO" id="GO:0051539">
    <property type="term" value="F:4 iron, 4 sulfur cluster binding"/>
    <property type="evidence" value="ECO:0007669"/>
    <property type="project" value="UniProtKB-UniRule"/>
</dbReference>
<dbReference type="SUPFAM" id="SSF56014">
    <property type="entry name" value="Nitrite and sulphite reductase 4Fe-4S domain-like"/>
    <property type="match status" value="1"/>
</dbReference>
<sequence length="348" mass="37712">MRKKTKVVHCGDVLIGGNNPISVQSMTTTDTRDVQATITQIKALEETGCDLVRVAIPNLEAAHALKEIKNQITIPIVADIHFDYRLALESIKQGVDGLRLNPGNIGDKNRVKEVVKEAQKRNIKIRIGVNAGSLEKKILEKYGYPSADGMVESALNHIAILEEMNFSNIVVSLKASDIYLTIEAYKKIAEVINYPLHLGITEAGTSWTGTIKSSIGIGALLLMGIGDTIRVSLTGEPTEEVRVGKQILKSLGMLQNEITIISCPTCGRCNINLITLTQEIEKKLENIKKPLKVAIMGCAVNGPGEAKDADIGIAGGVNAALLFKKGKIVGKVLEEDIVNTLLREIEKM</sequence>
<keyword evidence="4 7" id="KW-0408">Iron</keyword>
<dbReference type="HAMAP" id="MF_00159">
    <property type="entry name" value="IspG"/>
    <property type="match status" value="1"/>
</dbReference>
<dbReference type="InterPro" id="IPR016425">
    <property type="entry name" value="IspG_bac"/>
</dbReference>
<dbReference type="OrthoDB" id="9803214at2"/>
<comment type="pathway">
    <text evidence="7">Isoprenoid biosynthesis; isopentenyl diphosphate biosynthesis via DXP pathway; isopentenyl diphosphate from 1-deoxy-D-xylulose 5-phosphate: step 5/6.</text>
</comment>
<dbReference type="GO" id="GO:0019288">
    <property type="term" value="P:isopentenyl diphosphate biosynthetic process, methylerythritol 4-phosphate pathway"/>
    <property type="evidence" value="ECO:0007669"/>
    <property type="project" value="UniProtKB-UniRule"/>
</dbReference>
<comment type="function">
    <text evidence="7">Converts 2C-methyl-D-erythritol 2,4-cyclodiphosphate (ME-2,4cPP) into 1-hydroxy-2-methyl-2-(E)-butenyl 4-diphosphate.</text>
</comment>
<keyword evidence="11" id="KW-1185">Reference proteome</keyword>
<evidence type="ECO:0000256" key="7">
    <source>
        <dbReference type="HAMAP-Rule" id="MF_00159"/>
    </source>
</evidence>
<dbReference type="Gene3D" id="3.30.413.10">
    <property type="entry name" value="Sulfite Reductase Hemoprotein, domain 1"/>
    <property type="match status" value="1"/>
</dbReference>
<comment type="cofactor">
    <cofactor evidence="7">
        <name>[4Fe-4S] cluster</name>
        <dbReference type="ChEBI" id="CHEBI:49883"/>
    </cofactor>
    <text evidence="7">Binds 1 [4Fe-4S] cluster.</text>
</comment>
<dbReference type="GO" id="GO:0016114">
    <property type="term" value="P:terpenoid biosynthetic process"/>
    <property type="evidence" value="ECO:0007669"/>
    <property type="project" value="InterPro"/>
</dbReference>
<proteinExistence type="inferred from homology"/>
<comment type="similarity">
    <text evidence="7">Belongs to the IspG family.</text>
</comment>
<comment type="catalytic activity">
    <reaction evidence="7">
        <text>(2E)-4-hydroxy-3-methylbut-2-enyl diphosphate + oxidized [flavodoxin] + H2O + 2 H(+) = 2-C-methyl-D-erythritol 2,4-cyclic diphosphate + reduced [flavodoxin]</text>
        <dbReference type="Rhea" id="RHEA:43604"/>
        <dbReference type="Rhea" id="RHEA-COMP:10622"/>
        <dbReference type="Rhea" id="RHEA-COMP:10623"/>
        <dbReference type="ChEBI" id="CHEBI:15377"/>
        <dbReference type="ChEBI" id="CHEBI:15378"/>
        <dbReference type="ChEBI" id="CHEBI:57618"/>
        <dbReference type="ChEBI" id="CHEBI:58210"/>
        <dbReference type="ChEBI" id="CHEBI:58483"/>
        <dbReference type="ChEBI" id="CHEBI:128753"/>
        <dbReference type="EC" id="1.17.7.3"/>
    </reaction>
</comment>
<evidence type="ECO:0000259" key="8">
    <source>
        <dbReference type="Pfam" id="PF04551"/>
    </source>
</evidence>
<organism evidence="10 11">
    <name type="scientific">Natronincola peptidivorans</name>
    <dbReference type="NCBI Taxonomy" id="426128"/>
    <lineage>
        <taxon>Bacteria</taxon>
        <taxon>Bacillati</taxon>
        <taxon>Bacillota</taxon>
        <taxon>Clostridia</taxon>
        <taxon>Peptostreptococcales</taxon>
        <taxon>Natronincolaceae</taxon>
        <taxon>Natronincola</taxon>
    </lineage>
</organism>
<evidence type="ECO:0000313" key="11">
    <source>
        <dbReference type="Proteomes" id="UP000199568"/>
    </source>
</evidence>
<dbReference type="UniPathway" id="UPA00056">
    <property type="reaction ID" value="UER00096"/>
</dbReference>
<feature type="binding site" evidence="7">
    <location>
        <position position="305"/>
    </location>
    <ligand>
        <name>[4Fe-4S] cluster</name>
        <dbReference type="ChEBI" id="CHEBI:49883"/>
    </ligand>
</feature>
<dbReference type="GO" id="GO:0141197">
    <property type="term" value="F:4-hydroxy-3-methylbut-2-enyl-diphosphate synthase activity (flavodoxin)"/>
    <property type="evidence" value="ECO:0007669"/>
    <property type="project" value="UniProtKB-EC"/>
</dbReference>
<dbReference type="Gene3D" id="3.20.20.20">
    <property type="entry name" value="Dihydropteroate synthase-like"/>
    <property type="match status" value="1"/>
</dbReference>
<dbReference type="SUPFAM" id="SSF51717">
    <property type="entry name" value="Dihydropteroate synthetase-like"/>
    <property type="match status" value="1"/>
</dbReference>
<dbReference type="Pfam" id="PF04551">
    <property type="entry name" value="GcpE"/>
    <property type="match status" value="1"/>
</dbReference>
<dbReference type="NCBIfam" id="NF001540">
    <property type="entry name" value="PRK00366.1"/>
    <property type="match status" value="1"/>
</dbReference>
<evidence type="ECO:0000313" key="10">
    <source>
        <dbReference type="EMBL" id="SES68359.1"/>
    </source>
</evidence>
<evidence type="ECO:0000256" key="3">
    <source>
        <dbReference type="ARBA" id="ARBA00023002"/>
    </source>
</evidence>
<evidence type="ECO:0000256" key="4">
    <source>
        <dbReference type="ARBA" id="ARBA00023004"/>
    </source>
</evidence>
<dbReference type="PIRSF" id="PIRSF004640">
    <property type="entry name" value="IspG"/>
    <property type="match status" value="1"/>
</dbReference>
<keyword evidence="2 7" id="KW-0479">Metal-binding</keyword>
<dbReference type="InterPro" id="IPR045854">
    <property type="entry name" value="NO2/SO3_Rdtase_4Fe4S_sf"/>
</dbReference>
<dbReference type="PANTHER" id="PTHR30454">
    <property type="entry name" value="4-HYDROXY-3-METHYLBUT-2-EN-1-YL DIPHOSPHATE SYNTHASE"/>
    <property type="match status" value="1"/>
</dbReference>